<evidence type="ECO:0000256" key="2">
    <source>
        <dbReference type="SAM" id="SignalP"/>
    </source>
</evidence>
<keyword evidence="1" id="KW-0812">Transmembrane</keyword>
<dbReference type="InterPro" id="IPR014194">
    <property type="entry name" value="Spore_III_AE"/>
</dbReference>
<keyword evidence="1" id="KW-0472">Membrane</keyword>
<gene>
    <name evidence="3" type="primary">spoIIIAE</name>
    <name evidence="3" type="ORF">IAA66_00185</name>
</gene>
<dbReference type="Pfam" id="PF09546">
    <property type="entry name" value="Spore_III_AE"/>
    <property type="match status" value="1"/>
</dbReference>
<feature type="transmembrane region" description="Helical" evidence="1">
    <location>
        <begin position="231"/>
        <end position="255"/>
    </location>
</feature>
<feature type="transmembrane region" description="Helical" evidence="1">
    <location>
        <begin position="344"/>
        <end position="368"/>
    </location>
</feature>
<dbReference type="Proteomes" id="UP000886819">
    <property type="component" value="Unassembled WGS sequence"/>
</dbReference>
<evidence type="ECO:0000256" key="1">
    <source>
        <dbReference type="SAM" id="Phobius"/>
    </source>
</evidence>
<dbReference type="AlphaFoldDB" id="A0A9D0YUL6"/>
<sequence length="377" mass="40037">MKGLLLAACLLLACVPAQAQEVTVYTVAEDLPLDSWQRAVDSLAGEGRVDVRELLYRMLQREEILSADEALRLLLEALRQAVLDRRGLMLRLLAPALLCGLLARLREAFAASSVAEVCHWVCYLWVATAIVRECVALATLSRQAVDGMATGMQALFPLLLTLLAAVGGTSSAAFFQPAVVAASGTMTAICRSVSYSLALAYTVLVVLDNISENYSLARLAGLVKTVSNWTLGVSFTVFIGVMTVQGFGAAAYDGVTIRTAKYAIDNFVPIVGGMFADTVDTLVGCSLLVKNALGVSGMLLLVLWLAAPLLRLLATVFALRLCAAVLEPVADGRMVRCMGDASGALVMLATTQLCVAAMFLLLVAQLLVVGNMTVMLR</sequence>
<reference evidence="3" key="2">
    <citation type="journal article" date="2021" name="PeerJ">
        <title>Extensive microbial diversity within the chicken gut microbiome revealed by metagenomics and culture.</title>
        <authorList>
            <person name="Gilroy R."/>
            <person name="Ravi A."/>
            <person name="Getino M."/>
            <person name="Pursley I."/>
            <person name="Horton D.L."/>
            <person name="Alikhan N.F."/>
            <person name="Baker D."/>
            <person name="Gharbi K."/>
            <person name="Hall N."/>
            <person name="Watson M."/>
            <person name="Adriaenssens E.M."/>
            <person name="Foster-Nyarko E."/>
            <person name="Jarju S."/>
            <person name="Secka A."/>
            <person name="Antonio M."/>
            <person name="Oren A."/>
            <person name="Chaudhuri R.R."/>
            <person name="La Ragione R."/>
            <person name="Hildebrand F."/>
            <person name="Pallen M.J."/>
        </authorList>
    </citation>
    <scope>NUCLEOTIDE SEQUENCE</scope>
    <source>
        <strain evidence="3">ChiHile30-977</strain>
    </source>
</reference>
<feature type="transmembrane region" description="Helical" evidence="1">
    <location>
        <begin position="158"/>
        <end position="181"/>
    </location>
</feature>
<accession>A0A9D0YUL6</accession>
<comment type="caution">
    <text evidence="3">The sequence shown here is derived from an EMBL/GenBank/DDBJ whole genome shotgun (WGS) entry which is preliminary data.</text>
</comment>
<feature type="transmembrane region" description="Helical" evidence="1">
    <location>
        <begin position="301"/>
        <end position="323"/>
    </location>
</feature>
<keyword evidence="2" id="KW-0732">Signal</keyword>
<name>A0A9D0YUL6_9FIRM</name>
<feature type="transmembrane region" description="Helical" evidence="1">
    <location>
        <begin position="193"/>
        <end position="211"/>
    </location>
</feature>
<feature type="signal peptide" evidence="2">
    <location>
        <begin position="1"/>
        <end position="19"/>
    </location>
</feature>
<keyword evidence="1" id="KW-1133">Transmembrane helix</keyword>
<organism evidence="3 4">
    <name type="scientific">Candidatus Avichristensenella intestinipullorum</name>
    <dbReference type="NCBI Taxonomy" id="2840693"/>
    <lineage>
        <taxon>Bacteria</taxon>
        <taxon>Bacillati</taxon>
        <taxon>Bacillota</taxon>
        <taxon>Clostridia</taxon>
        <taxon>Candidatus Avichristensenella</taxon>
    </lineage>
</organism>
<protein>
    <submittedName>
        <fullName evidence="3">Stage III sporulation protein AE</fullName>
    </submittedName>
</protein>
<proteinExistence type="predicted"/>
<dbReference type="EMBL" id="DVFI01000002">
    <property type="protein sequence ID" value="HIQ61989.1"/>
    <property type="molecule type" value="Genomic_DNA"/>
</dbReference>
<evidence type="ECO:0000313" key="4">
    <source>
        <dbReference type="Proteomes" id="UP000886819"/>
    </source>
</evidence>
<feature type="chain" id="PRO_5038821855" evidence="2">
    <location>
        <begin position="20"/>
        <end position="377"/>
    </location>
</feature>
<evidence type="ECO:0000313" key="3">
    <source>
        <dbReference type="EMBL" id="HIQ61989.1"/>
    </source>
</evidence>
<reference evidence="3" key="1">
    <citation type="submission" date="2020-10" db="EMBL/GenBank/DDBJ databases">
        <authorList>
            <person name="Gilroy R."/>
        </authorList>
    </citation>
    <scope>NUCLEOTIDE SEQUENCE</scope>
    <source>
        <strain evidence="3">ChiHile30-977</strain>
    </source>
</reference>
<dbReference type="NCBIfam" id="TIGR02829">
    <property type="entry name" value="spore_III_AE"/>
    <property type="match status" value="1"/>
</dbReference>